<dbReference type="NCBIfam" id="TIGR00731">
    <property type="entry name" value="bL25_bact_ctc"/>
    <property type="match status" value="1"/>
</dbReference>
<evidence type="ECO:0000259" key="7">
    <source>
        <dbReference type="Pfam" id="PF14693"/>
    </source>
</evidence>
<dbReference type="Pfam" id="PF14693">
    <property type="entry name" value="Ribosomal_TL5_C"/>
    <property type="match status" value="1"/>
</dbReference>
<feature type="domain" description="Large ribosomal subunit protein bL25 L25" evidence="6">
    <location>
        <begin position="5"/>
        <end position="91"/>
    </location>
</feature>
<keyword evidence="4 5" id="KW-0687">Ribonucleoprotein</keyword>
<dbReference type="PANTHER" id="PTHR33284">
    <property type="entry name" value="RIBOSOMAL PROTEIN L25/GLN-TRNA SYNTHETASE, ANTI-CODON-BINDING DOMAIN-CONTAINING PROTEIN"/>
    <property type="match status" value="1"/>
</dbReference>
<dbReference type="SUPFAM" id="SSF50715">
    <property type="entry name" value="Ribosomal protein L25-like"/>
    <property type="match status" value="1"/>
</dbReference>
<dbReference type="InterPro" id="IPR011035">
    <property type="entry name" value="Ribosomal_bL25/Gln-tRNA_synth"/>
</dbReference>
<comment type="subunit">
    <text evidence="5">Part of the 50S ribosomal subunit; part of the 5S rRNA/L5/L18/L25 subcomplex. Contacts the 5S rRNA. Binds to the 5S rRNA independently of L5 and L18.</text>
</comment>
<dbReference type="PANTHER" id="PTHR33284:SF1">
    <property type="entry name" value="RIBOSOMAL PROTEIN L25_GLN-TRNA SYNTHETASE, ANTI-CODON-BINDING DOMAIN-CONTAINING PROTEIN"/>
    <property type="match status" value="1"/>
</dbReference>
<evidence type="ECO:0000256" key="5">
    <source>
        <dbReference type="HAMAP-Rule" id="MF_01334"/>
    </source>
</evidence>
<evidence type="ECO:0000313" key="9">
    <source>
        <dbReference type="Proteomes" id="UP001238088"/>
    </source>
</evidence>
<accession>A0ABU0AP84</accession>
<sequence length="205" mass="22543">MATVLQVKERKEFRHSFLTSIRQEGNVPAVVYGKKMESKSIFFSEADFIKTIKEVGRNGVFSLDLDGKKHDVVLTDYQANPLKNNIVHADFLSIDKTTELTADVTVNLVGDAPGVKEGGVLQQSFHEVSVTATADKIPQSIDVDISKLQVGDNLTIADLKSASSYIINHEEDEVLLSILPPRVEEVVDSGEVQGSQETDAKEKEE</sequence>
<comment type="similarity">
    <text evidence="5">Belongs to the bacterial ribosomal protein bL25 family. CTC subfamily.</text>
</comment>
<comment type="function">
    <text evidence="5">This is one of the proteins that binds to the 5S RNA in the ribosome where it forms part of the central protuberance.</text>
</comment>
<dbReference type="RefSeq" id="WP_307478768.1">
    <property type="nucleotide sequence ID" value="NZ_JAUSUB010000033.1"/>
</dbReference>
<dbReference type="HAMAP" id="MF_01334">
    <property type="entry name" value="Ribosomal_bL25_CTC"/>
    <property type="match status" value="1"/>
</dbReference>
<dbReference type="InterPro" id="IPR037121">
    <property type="entry name" value="Ribosomal_bL25_C"/>
</dbReference>
<comment type="caution">
    <text evidence="8">The sequence shown here is derived from an EMBL/GenBank/DDBJ whole genome shotgun (WGS) entry which is preliminary data.</text>
</comment>
<evidence type="ECO:0000256" key="4">
    <source>
        <dbReference type="ARBA" id="ARBA00023274"/>
    </source>
</evidence>
<keyword evidence="9" id="KW-1185">Reference proteome</keyword>
<dbReference type="NCBIfam" id="NF004133">
    <property type="entry name" value="PRK05618.2-4"/>
    <property type="match status" value="1"/>
</dbReference>
<dbReference type="InterPro" id="IPR029751">
    <property type="entry name" value="Ribosomal_L25_dom"/>
</dbReference>
<dbReference type="Gene3D" id="2.40.240.10">
    <property type="entry name" value="Ribosomal Protein L25, Chain P"/>
    <property type="match status" value="1"/>
</dbReference>
<feature type="domain" description="Large ribosomal subunit protein bL25 beta" evidence="7">
    <location>
        <begin position="100"/>
        <end position="182"/>
    </location>
</feature>
<dbReference type="CDD" id="cd00495">
    <property type="entry name" value="Ribosomal_L25_TL5_CTC"/>
    <property type="match status" value="1"/>
</dbReference>
<dbReference type="Proteomes" id="UP001238088">
    <property type="component" value="Unassembled WGS sequence"/>
</dbReference>
<dbReference type="EMBL" id="JAUSUB010000033">
    <property type="protein sequence ID" value="MDQ0273099.1"/>
    <property type="molecule type" value="Genomic_DNA"/>
</dbReference>
<evidence type="ECO:0000256" key="2">
    <source>
        <dbReference type="ARBA" id="ARBA00022884"/>
    </source>
</evidence>
<dbReference type="Pfam" id="PF01386">
    <property type="entry name" value="Ribosomal_L25p"/>
    <property type="match status" value="1"/>
</dbReference>
<dbReference type="InterPro" id="IPR020930">
    <property type="entry name" value="Ribosomal_uL5_bac-type"/>
</dbReference>
<evidence type="ECO:0000259" key="6">
    <source>
        <dbReference type="Pfam" id="PF01386"/>
    </source>
</evidence>
<evidence type="ECO:0000256" key="3">
    <source>
        <dbReference type="ARBA" id="ARBA00022980"/>
    </source>
</evidence>
<keyword evidence="2 5" id="KW-0694">RNA-binding</keyword>
<keyword evidence="3 5" id="KW-0689">Ribosomal protein</keyword>
<organism evidence="8 9">
    <name type="scientific">Cytobacillus purgationiresistens</name>
    <dbReference type="NCBI Taxonomy" id="863449"/>
    <lineage>
        <taxon>Bacteria</taxon>
        <taxon>Bacillati</taxon>
        <taxon>Bacillota</taxon>
        <taxon>Bacilli</taxon>
        <taxon>Bacillales</taxon>
        <taxon>Bacillaceae</taxon>
        <taxon>Cytobacillus</taxon>
    </lineage>
</organism>
<protein>
    <recommendedName>
        <fullName evidence="5">Large ribosomal subunit protein bL25</fullName>
    </recommendedName>
    <alternativeName>
        <fullName evidence="5">General stress protein CTC</fullName>
    </alternativeName>
</protein>
<dbReference type="InterPro" id="IPR001021">
    <property type="entry name" value="Ribosomal_bL25_long"/>
</dbReference>
<dbReference type="InterPro" id="IPR020056">
    <property type="entry name" value="Rbsml_bL25/Gln-tRNA_synth_N"/>
</dbReference>
<name>A0ABU0AP84_9BACI</name>
<dbReference type="GO" id="GO:0005840">
    <property type="term" value="C:ribosome"/>
    <property type="evidence" value="ECO:0007669"/>
    <property type="project" value="UniProtKB-KW"/>
</dbReference>
<evidence type="ECO:0000256" key="1">
    <source>
        <dbReference type="ARBA" id="ARBA00022730"/>
    </source>
</evidence>
<keyword evidence="1 5" id="KW-0699">rRNA-binding</keyword>
<reference evidence="8 9" key="1">
    <citation type="submission" date="2023-07" db="EMBL/GenBank/DDBJ databases">
        <title>Genomic Encyclopedia of Type Strains, Phase IV (KMG-IV): sequencing the most valuable type-strain genomes for metagenomic binning, comparative biology and taxonomic classification.</title>
        <authorList>
            <person name="Goeker M."/>
        </authorList>
    </citation>
    <scope>NUCLEOTIDE SEQUENCE [LARGE SCALE GENOMIC DNA]</scope>
    <source>
        <strain evidence="8 9">DSM 23494</strain>
    </source>
</reference>
<evidence type="ECO:0000313" key="8">
    <source>
        <dbReference type="EMBL" id="MDQ0273099.1"/>
    </source>
</evidence>
<dbReference type="InterPro" id="IPR020057">
    <property type="entry name" value="Ribosomal_bL25_b-dom"/>
</dbReference>
<gene>
    <name evidence="5" type="primary">rplY</name>
    <name evidence="5" type="synonym">ctc</name>
    <name evidence="8" type="ORF">J2S17_005017</name>
</gene>
<proteinExistence type="inferred from homology"/>
<dbReference type="Gene3D" id="2.170.120.20">
    <property type="entry name" value="Ribosomal protein L25, beta domain"/>
    <property type="match status" value="1"/>
</dbReference>